<dbReference type="Pfam" id="PF13516">
    <property type="entry name" value="LRR_6"/>
    <property type="match status" value="8"/>
</dbReference>
<evidence type="ECO:0000313" key="5">
    <source>
        <dbReference type="Ensembl" id="ENSSFAP00005033642.1"/>
    </source>
</evidence>
<sequence>CHVTRPLVLISRCGRVFLWDCSLSEISCSSLASALKSNPSHLTWLDLSRNQLQDPDVQQLVDLQQSPDCSLLSSCGLSDSHCEVISSALKSDPSHLKHLNLNQNKLQDSSVKILCSGLESPNCNLEALRLSDCGLSDSHCEVISSALKSDPSHLKLLDLRYNKLQDSSVKILCSGLESPNCNLETLRLRSCSLSKISCSSLVSALKSNPSLLKHLKLLDLSENQLQDSGVEQLCGFLESPLCSLETLGSDSILSKISCSSLVSALKSNPSLLKHLKRLDLSENQLQDSGVEQLCGFLESPLCSLEALWSDSMFEFVLCESCVDTDQISHNNFVSSILMSNLSGNRLQDSGVEQLCGFLESPLCSLEALWLRSCSLSEISCSSLASALKSNPSLLKNLKHLSLSENQLQDSGVEQLCGFLESPLCSLETLRSDSMFSFLTAVGMKDLLFPALRVSQSAAGGAAELLYRPVQCIMALT</sequence>
<evidence type="ECO:0008006" key="7">
    <source>
        <dbReference type="Google" id="ProtNLM"/>
    </source>
</evidence>
<dbReference type="SMART" id="SM00365">
    <property type="entry name" value="LRR_SD22"/>
    <property type="match status" value="3"/>
</dbReference>
<dbReference type="Proteomes" id="UP000472267">
    <property type="component" value="Chromosome 9"/>
</dbReference>
<dbReference type="InterPro" id="IPR003591">
    <property type="entry name" value="Leu-rich_rpt_typical-subtyp"/>
</dbReference>
<dbReference type="PANTHER" id="PTHR45690">
    <property type="entry name" value="NACHT, LRR AND PYD DOMAINS-CONTAINING PROTEIN 12"/>
    <property type="match status" value="1"/>
</dbReference>
<dbReference type="PROSITE" id="PS51450">
    <property type="entry name" value="LRR"/>
    <property type="match status" value="2"/>
</dbReference>
<reference evidence="5" key="2">
    <citation type="submission" date="2025-08" db="UniProtKB">
        <authorList>
            <consortium name="Ensembl"/>
        </authorList>
    </citation>
    <scope>IDENTIFICATION</scope>
</reference>
<evidence type="ECO:0000256" key="3">
    <source>
        <dbReference type="ARBA" id="ARBA00022614"/>
    </source>
</evidence>
<dbReference type="SMART" id="SM00367">
    <property type="entry name" value="LRR_CC"/>
    <property type="match status" value="5"/>
</dbReference>
<dbReference type="InterPro" id="IPR032675">
    <property type="entry name" value="LRR_dom_sf"/>
</dbReference>
<accession>A0A672HXC3</accession>
<keyword evidence="2" id="KW-0963">Cytoplasm</keyword>
<dbReference type="InterPro" id="IPR006553">
    <property type="entry name" value="Leu-rich_rpt_Cys-con_subtyp"/>
</dbReference>
<dbReference type="AlphaFoldDB" id="A0A672HXC3"/>
<evidence type="ECO:0000256" key="4">
    <source>
        <dbReference type="ARBA" id="ARBA00022737"/>
    </source>
</evidence>
<keyword evidence="3" id="KW-0433">Leucine-rich repeat</keyword>
<dbReference type="PRINTS" id="PR00019">
    <property type="entry name" value="LEURICHRPT"/>
</dbReference>
<dbReference type="OMA" id="PVQCIMA"/>
<name>A0A672HXC3_SALFA</name>
<evidence type="ECO:0000256" key="1">
    <source>
        <dbReference type="ARBA" id="ARBA00004496"/>
    </source>
</evidence>
<keyword evidence="6" id="KW-1185">Reference proteome</keyword>
<dbReference type="Ensembl" id="ENSSFAT00005034904.1">
    <property type="protein sequence ID" value="ENSSFAP00005033642.1"/>
    <property type="gene ID" value="ENSSFAG00005017087.1"/>
</dbReference>
<organism evidence="5 6">
    <name type="scientific">Salarias fasciatus</name>
    <name type="common">Jewelled blenny</name>
    <name type="synonym">Blennius fasciatus</name>
    <dbReference type="NCBI Taxonomy" id="181472"/>
    <lineage>
        <taxon>Eukaryota</taxon>
        <taxon>Metazoa</taxon>
        <taxon>Chordata</taxon>
        <taxon>Craniata</taxon>
        <taxon>Vertebrata</taxon>
        <taxon>Euteleostomi</taxon>
        <taxon>Actinopterygii</taxon>
        <taxon>Neopterygii</taxon>
        <taxon>Teleostei</taxon>
        <taxon>Neoteleostei</taxon>
        <taxon>Acanthomorphata</taxon>
        <taxon>Ovalentaria</taxon>
        <taxon>Blenniimorphae</taxon>
        <taxon>Blenniiformes</taxon>
        <taxon>Blennioidei</taxon>
        <taxon>Blenniidae</taxon>
        <taxon>Salariinae</taxon>
        <taxon>Salarias</taxon>
    </lineage>
</organism>
<evidence type="ECO:0000256" key="2">
    <source>
        <dbReference type="ARBA" id="ARBA00022490"/>
    </source>
</evidence>
<evidence type="ECO:0000313" key="6">
    <source>
        <dbReference type="Proteomes" id="UP000472267"/>
    </source>
</evidence>
<dbReference type="SUPFAM" id="SSF52047">
    <property type="entry name" value="RNI-like"/>
    <property type="match status" value="2"/>
</dbReference>
<proteinExistence type="predicted"/>
<protein>
    <recommendedName>
        <fullName evidence="7">NACHT LRR and PYD domain-containing protein</fullName>
    </recommendedName>
</protein>
<dbReference type="PANTHER" id="PTHR45690:SF19">
    <property type="entry name" value="NACHT, LRR AND PYD DOMAINS-CONTAINING PROTEIN 3"/>
    <property type="match status" value="1"/>
</dbReference>
<dbReference type="SMART" id="SM00369">
    <property type="entry name" value="LRR_TYP"/>
    <property type="match status" value="5"/>
</dbReference>
<comment type="subcellular location">
    <subcellularLocation>
        <location evidence="1">Cytoplasm</location>
    </subcellularLocation>
</comment>
<dbReference type="InterPro" id="IPR001611">
    <property type="entry name" value="Leu-rich_rpt"/>
</dbReference>
<reference evidence="5" key="3">
    <citation type="submission" date="2025-09" db="UniProtKB">
        <authorList>
            <consortium name="Ensembl"/>
        </authorList>
    </citation>
    <scope>IDENTIFICATION</scope>
</reference>
<dbReference type="InterPro" id="IPR050637">
    <property type="entry name" value="NLRP_innate_immun_reg"/>
</dbReference>
<dbReference type="Gene3D" id="3.80.10.10">
    <property type="entry name" value="Ribonuclease Inhibitor"/>
    <property type="match status" value="3"/>
</dbReference>
<dbReference type="SMART" id="SM00368">
    <property type="entry name" value="LRR_RI"/>
    <property type="match status" value="10"/>
</dbReference>
<dbReference type="InParanoid" id="A0A672HXC3"/>
<dbReference type="GO" id="GO:0005737">
    <property type="term" value="C:cytoplasm"/>
    <property type="evidence" value="ECO:0007669"/>
    <property type="project" value="UniProtKB-SubCell"/>
</dbReference>
<reference evidence="5" key="1">
    <citation type="submission" date="2019-06" db="EMBL/GenBank/DDBJ databases">
        <authorList>
            <consortium name="Wellcome Sanger Institute Data Sharing"/>
        </authorList>
    </citation>
    <scope>NUCLEOTIDE SEQUENCE [LARGE SCALE GENOMIC DNA]</scope>
</reference>
<keyword evidence="4" id="KW-0677">Repeat</keyword>